<dbReference type="AlphaFoldDB" id="A0AAU6PBH2"/>
<reference evidence="2" key="1">
    <citation type="journal article" date="2024" name="Sci. Rep.">
        <title>Phylogeny, envenomation syndrome, and membrane-permeabilising venom produced by Australia's 'electric' caterpillar Comana monomorpha (Lepidoptera: Limacodidae).</title>
        <authorList>
            <person name="Goudarzi M.H."/>
            <person name="Robinson S.D."/>
            <person name="Cardoso F.C."/>
            <person name="Mitchell M.L."/>
            <person name="Cook L.G."/>
            <person name="King G.F."/>
            <person name="Walker A.A."/>
        </authorList>
    </citation>
    <scope>NUCLEOTIDE SEQUENCE</scope>
    <source>
        <strain evidence="2">U_LCTX_82_Cm31</strain>
    </source>
</reference>
<evidence type="ECO:0000313" key="2">
    <source>
        <dbReference type="EMBL" id="WXB20563.1"/>
    </source>
</evidence>
<accession>A0AAU6PBH2</accession>
<evidence type="ECO:0000256" key="1">
    <source>
        <dbReference type="SAM" id="SignalP"/>
    </source>
</evidence>
<keyword evidence="1" id="KW-0732">Signal</keyword>
<dbReference type="EMBL" id="PP480832">
    <property type="protein sequence ID" value="WXB20563.1"/>
    <property type="molecule type" value="mRNA"/>
</dbReference>
<protein>
    <submittedName>
        <fullName evidence="2">Venom peptide</fullName>
    </submittedName>
</protein>
<name>A0AAU6PBH2_9NEOP</name>
<organism evidence="2">
    <name type="scientific">Comana monomorpha</name>
    <dbReference type="NCBI Taxonomy" id="1555636"/>
    <lineage>
        <taxon>Eukaryota</taxon>
        <taxon>Metazoa</taxon>
        <taxon>Ecdysozoa</taxon>
        <taxon>Arthropoda</taxon>
        <taxon>Hexapoda</taxon>
        <taxon>Insecta</taxon>
        <taxon>Pterygota</taxon>
        <taxon>Neoptera</taxon>
        <taxon>Endopterygota</taxon>
        <taxon>Lepidoptera</taxon>
        <taxon>Glossata</taxon>
        <taxon>Ditrysia</taxon>
        <taxon>Zygaenoidea</taxon>
        <taxon>Limacodidae</taxon>
        <taxon>Comana</taxon>
    </lineage>
</organism>
<feature type="signal peptide" evidence="1">
    <location>
        <begin position="1"/>
        <end position="21"/>
    </location>
</feature>
<proteinExistence type="evidence at transcript level"/>
<sequence length="34" mass="3660">MTKFLILCFVATLMLAQVSLADPVVSDETIAFGD</sequence>
<feature type="chain" id="PRO_5043727852" evidence="1">
    <location>
        <begin position="22"/>
        <end position="34"/>
    </location>
</feature>